<reference evidence="7 8" key="1">
    <citation type="submission" date="2014-12" db="EMBL/GenBank/DDBJ databases">
        <title>Comparative genomics of the lactic acid bacteria isolated from the honey bee gut.</title>
        <authorList>
            <person name="Ellegaard K.M."/>
            <person name="Tamarit D."/>
            <person name="Javelind E."/>
            <person name="Olofsson T."/>
            <person name="Andersson S.G."/>
            <person name="Vasquez A."/>
        </authorList>
    </citation>
    <scope>NUCLEOTIDE SEQUENCE [LARGE SCALE GENOMIC DNA]</scope>
    <source>
        <strain evidence="7 8">Hon2</strain>
    </source>
</reference>
<dbReference type="EMBL" id="JXBZ01000009">
    <property type="protein sequence ID" value="KJY48271.1"/>
    <property type="molecule type" value="Genomic_DNA"/>
</dbReference>
<comment type="caution">
    <text evidence="7">The sequence shown here is derived from an EMBL/GenBank/DDBJ whole genome shotgun (WGS) entry which is preliminary data.</text>
</comment>
<name>A0A0F4KSS0_9LACO</name>
<accession>A0A0F4KSS0</accession>
<dbReference type="GO" id="GO:0016020">
    <property type="term" value="C:membrane"/>
    <property type="evidence" value="ECO:0007669"/>
    <property type="project" value="UniProtKB-SubCell"/>
</dbReference>
<keyword evidence="8" id="KW-1185">Reference proteome</keyword>
<dbReference type="RefSeq" id="WP_045923160.1">
    <property type="nucleotide sequence ID" value="NZ_JBHTHW010000005.1"/>
</dbReference>
<dbReference type="InterPro" id="IPR007156">
    <property type="entry name" value="MamQ_LemA"/>
</dbReference>
<evidence type="ECO:0000256" key="6">
    <source>
        <dbReference type="SAM" id="Phobius"/>
    </source>
</evidence>
<dbReference type="PANTHER" id="PTHR34478:SF2">
    <property type="entry name" value="MEMBRANE PROTEIN"/>
    <property type="match status" value="1"/>
</dbReference>
<dbReference type="Gene3D" id="1.20.1440.20">
    <property type="entry name" value="LemA-like domain"/>
    <property type="match status" value="1"/>
</dbReference>
<dbReference type="HOGENOM" id="CLU_056714_2_1_9"/>
<protein>
    <submittedName>
        <fullName evidence="7">LemA domain protein</fullName>
    </submittedName>
</protein>
<evidence type="ECO:0000256" key="2">
    <source>
        <dbReference type="ARBA" id="ARBA00008854"/>
    </source>
</evidence>
<dbReference type="STRING" id="1218508.JG29_13230"/>
<dbReference type="Pfam" id="PF04011">
    <property type="entry name" value="LemA"/>
    <property type="match status" value="1"/>
</dbReference>
<feature type="transmembrane region" description="Helical" evidence="6">
    <location>
        <begin position="6"/>
        <end position="26"/>
    </location>
</feature>
<evidence type="ECO:0000256" key="1">
    <source>
        <dbReference type="ARBA" id="ARBA00004167"/>
    </source>
</evidence>
<evidence type="ECO:0000313" key="7">
    <source>
        <dbReference type="EMBL" id="KJY48271.1"/>
    </source>
</evidence>
<evidence type="ECO:0000256" key="5">
    <source>
        <dbReference type="ARBA" id="ARBA00023136"/>
    </source>
</evidence>
<proteinExistence type="inferred from homology"/>
<keyword evidence="5 6" id="KW-0472">Membrane</keyword>
<dbReference type="AlphaFoldDB" id="A0A0F4KSS0"/>
<organism evidence="7 8">
    <name type="scientific">Bombilactobacillus mellis</name>
    <dbReference type="NCBI Taxonomy" id="1218508"/>
    <lineage>
        <taxon>Bacteria</taxon>
        <taxon>Bacillati</taxon>
        <taxon>Bacillota</taxon>
        <taxon>Bacilli</taxon>
        <taxon>Lactobacillales</taxon>
        <taxon>Lactobacillaceae</taxon>
        <taxon>Bombilactobacillus</taxon>
    </lineage>
</organism>
<sequence>MSTTLIIILVIIVLIILYAVLYNGLVRARNQAQEFQSQIDVQLKRRTDLIPNLVETVKGYAAHEKTTLEEVVRLRNSVVSADNLQDKVDADNMLTGALRQVFALAENYPDLKANQEFGKLMEELTNTENKVAYSRQAYNSAVQYYNTATQTFPRNLIASIHSFKPMEFLSIPEEEKQAPQVKF</sequence>
<evidence type="ECO:0000313" key="8">
    <source>
        <dbReference type="Proteomes" id="UP000033695"/>
    </source>
</evidence>
<dbReference type="InterPro" id="IPR023353">
    <property type="entry name" value="LemA-like_dom_sf"/>
</dbReference>
<dbReference type="PANTHER" id="PTHR34478">
    <property type="entry name" value="PROTEIN LEMA"/>
    <property type="match status" value="1"/>
</dbReference>
<keyword evidence="4 6" id="KW-1133">Transmembrane helix</keyword>
<dbReference type="SUPFAM" id="SSF140478">
    <property type="entry name" value="LemA-like"/>
    <property type="match status" value="1"/>
</dbReference>
<evidence type="ECO:0000256" key="3">
    <source>
        <dbReference type="ARBA" id="ARBA00022692"/>
    </source>
</evidence>
<dbReference type="PATRIC" id="fig|1218508.4.peg.1312"/>
<comment type="similarity">
    <text evidence="2">Belongs to the LemA family.</text>
</comment>
<comment type="subcellular location">
    <subcellularLocation>
        <location evidence="1">Membrane</location>
        <topology evidence="1">Single-pass membrane protein</topology>
    </subcellularLocation>
</comment>
<dbReference type="Proteomes" id="UP000033695">
    <property type="component" value="Unassembled WGS sequence"/>
</dbReference>
<dbReference type="OrthoDB" id="9804152at2"/>
<keyword evidence="3 6" id="KW-0812">Transmembrane</keyword>
<evidence type="ECO:0000256" key="4">
    <source>
        <dbReference type="ARBA" id="ARBA00022989"/>
    </source>
</evidence>
<gene>
    <name evidence="7" type="ORF">JG29_13230</name>
</gene>